<dbReference type="FunFam" id="3.30.160.60:FF:000030">
    <property type="entry name" value="Zinc finger protein 628"/>
    <property type="match status" value="1"/>
</dbReference>
<accession>A0A7R9IHZ3</accession>
<dbReference type="PROSITE" id="PS50157">
    <property type="entry name" value="ZINC_FINGER_C2H2_2"/>
    <property type="match status" value="1"/>
</dbReference>
<evidence type="ECO:0000256" key="4">
    <source>
        <dbReference type="ARBA" id="ARBA00022771"/>
    </source>
</evidence>
<keyword evidence="6" id="KW-0805">Transcription regulation</keyword>
<dbReference type="PROSITE" id="PS00028">
    <property type="entry name" value="ZINC_FINGER_C2H2_1"/>
    <property type="match status" value="1"/>
</dbReference>
<keyword evidence="3" id="KW-0677">Repeat</keyword>
<dbReference type="SMART" id="SM00355">
    <property type="entry name" value="ZnF_C2H2"/>
    <property type="match status" value="1"/>
</dbReference>
<dbReference type="InterPro" id="IPR036236">
    <property type="entry name" value="Znf_C2H2_sf"/>
</dbReference>
<dbReference type="Pfam" id="PF00096">
    <property type="entry name" value="zf-C2H2"/>
    <property type="match status" value="1"/>
</dbReference>
<keyword evidence="7" id="KW-0238">DNA-binding</keyword>
<comment type="subcellular location">
    <subcellularLocation>
        <location evidence="1">Nucleus</location>
    </subcellularLocation>
</comment>
<feature type="domain" description="C2H2-type" evidence="12">
    <location>
        <begin position="82"/>
        <end position="104"/>
    </location>
</feature>
<keyword evidence="9" id="KW-0539">Nucleus</keyword>
<evidence type="ECO:0000256" key="10">
    <source>
        <dbReference type="PROSITE-ProRule" id="PRU00042"/>
    </source>
</evidence>
<evidence type="ECO:0000256" key="7">
    <source>
        <dbReference type="ARBA" id="ARBA00023125"/>
    </source>
</evidence>
<keyword evidence="5" id="KW-0862">Zinc</keyword>
<evidence type="ECO:0000256" key="2">
    <source>
        <dbReference type="ARBA" id="ARBA00022723"/>
    </source>
</evidence>
<dbReference type="SUPFAM" id="SSF57667">
    <property type="entry name" value="beta-beta-alpha zinc fingers"/>
    <property type="match status" value="1"/>
</dbReference>
<evidence type="ECO:0000256" key="8">
    <source>
        <dbReference type="ARBA" id="ARBA00023163"/>
    </source>
</evidence>
<evidence type="ECO:0000256" key="3">
    <source>
        <dbReference type="ARBA" id="ARBA00022737"/>
    </source>
</evidence>
<dbReference type="GO" id="GO:0005634">
    <property type="term" value="C:nucleus"/>
    <property type="evidence" value="ECO:0007669"/>
    <property type="project" value="UniProtKB-SubCell"/>
</dbReference>
<feature type="region of interest" description="Disordered" evidence="11">
    <location>
        <begin position="48"/>
        <end position="75"/>
    </location>
</feature>
<keyword evidence="8" id="KW-0804">Transcription</keyword>
<dbReference type="InterPro" id="IPR013087">
    <property type="entry name" value="Znf_C2H2_type"/>
</dbReference>
<dbReference type="Gene3D" id="3.30.160.60">
    <property type="entry name" value="Classic Zinc Finger"/>
    <property type="match status" value="1"/>
</dbReference>
<dbReference type="GO" id="GO:0003677">
    <property type="term" value="F:DNA binding"/>
    <property type="evidence" value="ECO:0007669"/>
    <property type="project" value="UniProtKB-KW"/>
</dbReference>
<evidence type="ECO:0000256" key="9">
    <source>
        <dbReference type="ARBA" id="ARBA00023242"/>
    </source>
</evidence>
<keyword evidence="4 10" id="KW-0863">Zinc-finger</keyword>
<protein>
    <recommendedName>
        <fullName evidence="12">C2H2-type domain-containing protein</fullName>
    </recommendedName>
</protein>
<evidence type="ECO:0000256" key="11">
    <source>
        <dbReference type="SAM" id="MobiDB-lite"/>
    </source>
</evidence>
<dbReference type="EMBL" id="OE002419">
    <property type="protein sequence ID" value="CAD7458685.1"/>
    <property type="molecule type" value="Genomic_DNA"/>
</dbReference>
<gene>
    <name evidence="13" type="ORF">TTEB3V08_LOCUS6659</name>
</gene>
<proteinExistence type="predicted"/>
<sequence length="139" mass="14998">MTSALANYTTEAGLALHYRLHASDRNFVADLCDLATAFQQPTAHFLCPQQPGPPPVNKLTAGPTPSTSAGGLGPQLPKPKPHICPDCGKAFTQKHGLAQHHRRHLNGGCDIRLSGTCPRAHYEPFAVIRWLSVFPANTK</sequence>
<reference evidence="13" key="1">
    <citation type="submission" date="2020-11" db="EMBL/GenBank/DDBJ databases">
        <authorList>
            <person name="Tran Van P."/>
        </authorList>
    </citation>
    <scope>NUCLEOTIDE SEQUENCE</scope>
</reference>
<evidence type="ECO:0000256" key="1">
    <source>
        <dbReference type="ARBA" id="ARBA00004123"/>
    </source>
</evidence>
<evidence type="ECO:0000313" key="13">
    <source>
        <dbReference type="EMBL" id="CAD7458685.1"/>
    </source>
</evidence>
<organism evidence="13">
    <name type="scientific">Timema tahoe</name>
    <dbReference type="NCBI Taxonomy" id="61484"/>
    <lineage>
        <taxon>Eukaryota</taxon>
        <taxon>Metazoa</taxon>
        <taxon>Ecdysozoa</taxon>
        <taxon>Arthropoda</taxon>
        <taxon>Hexapoda</taxon>
        <taxon>Insecta</taxon>
        <taxon>Pterygota</taxon>
        <taxon>Neoptera</taxon>
        <taxon>Polyneoptera</taxon>
        <taxon>Phasmatodea</taxon>
        <taxon>Timematodea</taxon>
        <taxon>Timematoidea</taxon>
        <taxon>Timematidae</taxon>
        <taxon>Timema</taxon>
    </lineage>
</organism>
<dbReference type="GO" id="GO:0008270">
    <property type="term" value="F:zinc ion binding"/>
    <property type="evidence" value="ECO:0007669"/>
    <property type="project" value="UniProtKB-KW"/>
</dbReference>
<keyword evidence="2" id="KW-0479">Metal-binding</keyword>
<evidence type="ECO:0000256" key="5">
    <source>
        <dbReference type="ARBA" id="ARBA00022833"/>
    </source>
</evidence>
<dbReference type="AlphaFoldDB" id="A0A7R9IHZ3"/>
<name>A0A7R9IHZ3_9NEOP</name>
<evidence type="ECO:0000256" key="6">
    <source>
        <dbReference type="ARBA" id="ARBA00023015"/>
    </source>
</evidence>
<evidence type="ECO:0000259" key="12">
    <source>
        <dbReference type="PROSITE" id="PS50157"/>
    </source>
</evidence>